<dbReference type="PANTHER" id="PTHR33352:SF3">
    <property type="entry name" value="SLR1612 PROTEIN"/>
    <property type="match status" value="1"/>
</dbReference>
<dbReference type="Pfam" id="PF05685">
    <property type="entry name" value="Uma2"/>
    <property type="match status" value="1"/>
</dbReference>
<dbReference type="EMBL" id="LWAJ01000048">
    <property type="protein sequence ID" value="KZL51057.1"/>
    <property type="molecule type" value="Genomic_DNA"/>
</dbReference>
<feature type="coiled-coil region" evidence="1">
    <location>
        <begin position="235"/>
        <end position="265"/>
    </location>
</feature>
<evidence type="ECO:0000256" key="1">
    <source>
        <dbReference type="SAM" id="Coils"/>
    </source>
</evidence>
<proteinExistence type="predicted"/>
<dbReference type="Proteomes" id="UP000076555">
    <property type="component" value="Unassembled WGS sequence"/>
</dbReference>
<keyword evidence="1" id="KW-0175">Coiled coil</keyword>
<evidence type="ECO:0000259" key="3">
    <source>
        <dbReference type="Pfam" id="PF05685"/>
    </source>
</evidence>
<gene>
    <name evidence="4" type="ORF">A2T98_04260</name>
</gene>
<dbReference type="Gene3D" id="3.90.1570.10">
    <property type="entry name" value="tt1808, chain A"/>
    <property type="match status" value="1"/>
</dbReference>
<dbReference type="AlphaFoldDB" id="A0A166KFQ7"/>
<dbReference type="InterPro" id="IPR008538">
    <property type="entry name" value="Uma2"/>
</dbReference>
<dbReference type="InterPro" id="IPR012296">
    <property type="entry name" value="Nuclease_put_TT1808"/>
</dbReference>
<keyword evidence="2" id="KW-1133">Transmembrane helix</keyword>
<feature type="transmembrane region" description="Helical" evidence="2">
    <location>
        <begin position="12"/>
        <end position="31"/>
    </location>
</feature>
<keyword evidence="2" id="KW-0812">Transmembrane</keyword>
<evidence type="ECO:0000313" key="5">
    <source>
        <dbReference type="Proteomes" id="UP000076555"/>
    </source>
</evidence>
<evidence type="ECO:0000256" key="2">
    <source>
        <dbReference type="SAM" id="Phobius"/>
    </source>
</evidence>
<reference evidence="4 5" key="1">
    <citation type="submission" date="2016-04" db="EMBL/GenBank/DDBJ databases">
        <title>Draft Genome Assembly of the Bloom-forming Cyanobacterium Nodularia spumigena Strain CENA596 in Shrimp Production Ponds.</title>
        <authorList>
            <person name="Popin R.V."/>
            <person name="Rigonato J."/>
            <person name="Abreu V.A."/>
            <person name="Andreote A.P."/>
            <person name="Silveira S.B."/>
            <person name="Odebrecht C."/>
            <person name="Fiore M.F."/>
        </authorList>
    </citation>
    <scope>NUCLEOTIDE SEQUENCE [LARGE SCALE GENOMIC DNA]</scope>
    <source>
        <strain evidence="4 5">CENA596</strain>
    </source>
</reference>
<feature type="domain" description="Putative restriction endonuclease" evidence="3">
    <location>
        <begin position="97"/>
        <end position="203"/>
    </location>
</feature>
<organism evidence="4 5">
    <name type="scientific">Nodularia spumigena CENA596</name>
    <dbReference type="NCBI Taxonomy" id="1819295"/>
    <lineage>
        <taxon>Bacteria</taxon>
        <taxon>Bacillati</taxon>
        <taxon>Cyanobacteriota</taxon>
        <taxon>Cyanophyceae</taxon>
        <taxon>Nostocales</taxon>
        <taxon>Nodulariaceae</taxon>
        <taxon>Nodularia</taxon>
    </lineage>
</organism>
<accession>A0A166KFQ7</accession>
<comment type="caution">
    <text evidence="4">The sequence shown here is derived from an EMBL/GenBank/DDBJ whole genome shotgun (WGS) entry which is preliminary data.</text>
</comment>
<name>A0A166KFQ7_NODSP</name>
<dbReference type="PANTHER" id="PTHR33352">
    <property type="entry name" value="SLR1095 PROTEIN"/>
    <property type="match status" value="1"/>
</dbReference>
<dbReference type="OrthoDB" id="449360at2"/>
<protein>
    <recommendedName>
        <fullName evidence="3">Putative restriction endonuclease domain-containing protein</fullName>
    </recommendedName>
</protein>
<keyword evidence="2" id="KW-0472">Membrane</keyword>
<evidence type="ECO:0000313" key="4">
    <source>
        <dbReference type="EMBL" id="KZL51057.1"/>
    </source>
</evidence>
<sequence>MLIEVKPSYQLTNYIILIINPSFVVAMIVTASTHKITWEILPEDFILDDEPVDNVNQPSLAAALTESLQLAGKLPENALATTNYGICATVNDKIVVKAPDWAYVPKITVPREQIKRSYTPHKQGEIPSVVMEFLSDTDGSEYSNKLTYPPGKWFFYEQVLQVPNYLIFEPDNGVLEVHRLHESGKYQLRSSDENNRYWLEEMELFIGVWSGKRENRQGYWLRWWDKEGNLLLWGFELVEQERREKEAALQRLQELEKRLRDAGIED</sequence>